<reference evidence="2 3" key="2">
    <citation type="journal article" date="2012" name="Open Biol.">
        <title>Characteristics of nucleosomes and linker DNA regions on the genome of the basidiomycete Mixia osmundae revealed by mono- and dinucleosome mapping.</title>
        <authorList>
            <person name="Nishida H."/>
            <person name="Kondo S."/>
            <person name="Matsumoto T."/>
            <person name="Suzuki Y."/>
            <person name="Yoshikawa H."/>
            <person name="Taylor T.D."/>
            <person name="Sugiyama J."/>
        </authorList>
    </citation>
    <scope>NUCLEOTIDE SEQUENCE [LARGE SCALE GENOMIC DNA]</scope>
    <source>
        <strain evidence="3">CBS 9802 / IAM 14324 / JCM 22182 / KY 12970</strain>
    </source>
</reference>
<feature type="region of interest" description="Disordered" evidence="1">
    <location>
        <begin position="1"/>
        <end position="49"/>
    </location>
</feature>
<reference evidence="2 3" key="1">
    <citation type="journal article" date="2011" name="J. Gen. Appl. Microbiol.">
        <title>Draft genome sequencing of the enigmatic basidiomycete Mixia osmundae.</title>
        <authorList>
            <person name="Nishida H."/>
            <person name="Nagatsuka Y."/>
            <person name="Sugiyama J."/>
        </authorList>
    </citation>
    <scope>NUCLEOTIDE SEQUENCE [LARGE SCALE GENOMIC DNA]</scope>
    <source>
        <strain evidence="3">CBS 9802 / IAM 14324 / JCM 22182 / KY 12970</strain>
    </source>
</reference>
<sequence length="469" mass="51662">MPKRPAGIGAAQKKSKSARHEPVASTSAPQTDTKTVKLSTGLSPGAELEQLRTEADKHATKDGTGTDQDQADHVRALLWECERLQNLASLDYEVATAIGADGETSRLTRKAHREIVELARTRVLDEHQGWAVWQLCCLLFKDDGHHGQRLKANEPGDLLVWLTASYEKLVAASVPMSASQRRALLERANAVIDKSIHVFEQIRPSGSLPEQLSDESESEGDGSLLPVSLFSTLVSELVDVFETHQAIIAPKRRSIFDDDELIRASQELASHFELLIGRLSQPSDDDGAQYIQLADACTGISDFLISRVQSAVHKPGKEDAKILLRCIGSICLSGGSLICAALVRLAQLDDETDEIEFDQKLDIAQKRLPGCYQIAYDLLLTAIDAFSTGISFHRCEWVPSEPFTSISDHEPADPDEAEKEQDWRAGLSEAYYCLNALERPGEQRDRWYTRGLTTSTPHSSEEVNGADVH</sequence>
<gene>
    <name evidence="2" type="primary">Mo05935</name>
    <name evidence="2" type="ORF">E5Q_05935</name>
</gene>
<dbReference type="EMBL" id="BABT02000220">
    <property type="protein sequence ID" value="GAA99241.1"/>
    <property type="molecule type" value="Genomic_DNA"/>
</dbReference>
<comment type="caution">
    <text evidence="2">The sequence shown here is derived from an EMBL/GenBank/DDBJ whole genome shotgun (WGS) entry which is preliminary data.</text>
</comment>
<dbReference type="Proteomes" id="UP000009131">
    <property type="component" value="Unassembled WGS sequence"/>
</dbReference>
<accession>G7E9C2</accession>
<dbReference type="RefSeq" id="XP_014568487.1">
    <property type="nucleotide sequence ID" value="XM_014713001.1"/>
</dbReference>
<protein>
    <submittedName>
        <fullName evidence="2">Uncharacterized protein</fullName>
    </submittedName>
</protein>
<proteinExistence type="predicted"/>
<organism evidence="2 3">
    <name type="scientific">Mixia osmundae (strain CBS 9802 / IAM 14324 / JCM 22182 / KY 12970)</name>
    <dbReference type="NCBI Taxonomy" id="764103"/>
    <lineage>
        <taxon>Eukaryota</taxon>
        <taxon>Fungi</taxon>
        <taxon>Dikarya</taxon>
        <taxon>Basidiomycota</taxon>
        <taxon>Pucciniomycotina</taxon>
        <taxon>Mixiomycetes</taxon>
        <taxon>Mixiales</taxon>
        <taxon>Mixiaceae</taxon>
        <taxon>Mixia</taxon>
    </lineage>
</organism>
<feature type="region of interest" description="Disordered" evidence="1">
    <location>
        <begin position="449"/>
        <end position="469"/>
    </location>
</feature>
<dbReference type="InParanoid" id="G7E9C2"/>
<keyword evidence="3" id="KW-1185">Reference proteome</keyword>
<dbReference type="HOGENOM" id="CLU_582751_0_0_1"/>
<evidence type="ECO:0000313" key="3">
    <source>
        <dbReference type="Proteomes" id="UP000009131"/>
    </source>
</evidence>
<evidence type="ECO:0000313" key="2">
    <source>
        <dbReference type="EMBL" id="GAA99241.1"/>
    </source>
</evidence>
<evidence type="ECO:0000256" key="1">
    <source>
        <dbReference type="SAM" id="MobiDB-lite"/>
    </source>
</evidence>
<dbReference type="AlphaFoldDB" id="G7E9C2"/>
<feature type="compositionally biased region" description="Polar residues" evidence="1">
    <location>
        <begin position="24"/>
        <end position="42"/>
    </location>
</feature>
<name>G7E9C2_MIXOS</name>